<sequence length="487" mass="55168">MFQENIAIYYFKTSLNEDDAYASCTVDTCVNLMPCSIYDNQLTVYVEPLIKVVDERGAVITPNPSKEFLKIRSIILASKYAVNNAKDACLVVPGFDTLNLLRFPYSMALNHALQATTKMTTPLIFVFMGARIPAGKAIAARSQTYDSSFRHNYDIAIPFWHDDVENISITPRNMSWFLTVISYGLQADGRERVRANFVGKLDVLILESCSTVDRAFCDVSGKQLQIIQVFRQSKFVMLFDGNTAFEWLLVVALKLSTIPVIISSQPNLPFDDILDWNKLSFLYYVGTINNIYDVLKNIEAWRTDDLRKMGKFVYNKYFASLEKITLTTLEVLQKKLVASSSSFQKEWNRDFVGFIGMLFVLQQLSKPLFVPRIAPLQNFTAVVSCDPFSKESLLLWLDVLDKVGSLGRIIVIIPDSFALALTELDLRQYKRSVSGILVEKSGIPIRFTNFLEITSEAIFSVNAVVQELSVDQIEYGYQVRLLPVATF</sequence>
<dbReference type="WBParaSite" id="SMUV_0000736701-mRNA-1">
    <property type="protein sequence ID" value="SMUV_0000736701-mRNA-1"/>
    <property type="gene ID" value="SMUV_0000736701"/>
</dbReference>
<dbReference type="Pfam" id="PF03016">
    <property type="entry name" value="Exostosin_GT47"/>
    <property type="match status" value="1"/>
</dbReference>
<evidence type="ECO:0000256" key="1">
    <source>
        <dbReference type="ARBA" id="ARBA00010271"/>
    </source>
</evidence>
<dbReference type="AlphaFoldDB" id="A0A0N5ARL5"/>
<evidence type="ECO:0000313" key="3">
    <source>
        <dbReference type="Proteomes" id="UP000046393"/>
    </source>
</evidence>
<evidence type="ECO:0000259" key="2">
    <source>
        <dbReference type="Pfam" id="PF03016"/>
    </source>
</evidence>
<dbReference type="PANTHER" id="PTHR11062:SF73">
    <property type="entry name" value="EXOSTOSIN-LIKE 3"/>
    <property type="match status" value="1"/>
</dbReference>
<feature type="domain" description="Exostosin GT47" evidence="2">
    <location>
        <begin position="42"/>
        <end position="296"/>
    </location>
</feature>
<keyword evidence="3" id="KW-1185">Reference proteome</keyword>
<dbReference type="Proteomes" id="UP000046393">
    <property type="component" value="Unplaced"/>
</dbReference>
<dbReference type="GO" id="GO:0015012">
    <property type="term" value="P:heparan sulfate proteoglycan biosynthetic process"/>
    <property type="evidence" value="ECO:0007669"/>
    <property type="project" value="UniProtKB-ARBA"/>
</dbReference>
<accession>A0A0N5ARL5</accession>
<dbReference type="STRING" id="451379.A0A0N5ARL5"/>
<protein>
    <submittedName>
        <fullName evidence="4">Exostosin domain-containing protein</fullName>
    </submittedName>
</protein>
<dbReference type="InterPro" id="IPR040911">
    <property type="entry name" value="Exostosin_GT47"/>
</dbReference>
<proteinExistence type="inferred from homology"/>
<dbReference type="InterPro" id="IPR004263">
    <property type="entry name" value="Exostosin"/>
</dbReference>
<name>A0A0N5ARL5_9BILA</name>
<reference evidence="4" key="1">
    <citation type="submission" date="2017-02" db="UniProtKB">
        <authorList>
            <consortium name="WormBaseParasite"/>
        </authorList>
    </citation>
    <scope>IDENTIFICATION</scope>
</reference>
<dbReference type="GO" id="GO:0016757">
    <property type="term" value="F:glycosyltransferase activity"/>
    <property type="evidence" value="ECO:0007669"/>
    <property type="project" value="InterPro"/>
</dbReference>
<evidence type="ECO:0000313" key="4">
    <source>
        <dbReference type="WBParaSite" id="SMUV_0000736701-mRNA-1"/>
    </source>
</evidence>
<dbReference type="PANTHER" id="PTHR11062">
    <property type="entry name" value="EXOSTOSIN HEPARAN SULFATE GLYCOSYLTRANSFERASE -RELATED"/>
    <property type="match status" value="1"/>
</dbReference>
<comment type="similarity">
    <text evidence="1">Belongs to the glycosyltransferase 47 family.</text>
</comment>
<organism evidence="3 4">
    <name type="scientific">Syphacia muris</name>
    <dbReference type="NCBI Taxonomy" id="451379"/>
    <lineage>
        <taxon>Eukaryota</taxon>
        <taxon>Metazoa</taxon>
        <taxon>Ecdysozoa</taxon>
        <taxon>Nematoda</taxon>
        <taxon>Chromadorea</taxon>
        <taxon>Rhabditida</taxon>
        <taxon>Spirurina</taxon>
        <taxon>Oxyuridomorpha</taxon>
        <taxon>Oxyuroidea</taxon>
        <taxon>Oxyuridae</taxon>
        <taxon>Syphacia</taxon>
    </lineage>
</organism>